<dbReference type="PANTHER" id="PTHR43236">
    <property type="entry name" value="ANTITOXIN HIGA1"/>
    <property type="match status" value="1"/>
</dbReference>
<organism evidence="3 4">
    <name type="scientific">Thalassobacterium maritimum</name>
    <dbReference type="NCBI Taxonomy" id="3041265"/>
    <lineage>
        <taxon>Bacteria</taxon>
        <taxon>Pseudomonadati</taxon>
        <taxon>Verrucomicrobiota</taxon>
        <taxon>Opitutia</taxon>
        <taxon>Puniceicoccales</taxon>
        <taxon>Coraliomargaritaceae</taxon>
        <taxon>Thalassobacterium</taxon>
    </lineage>
</organism>
<dbReference type="EMBL" id="JARXHW010000077">
    <property type="protein sequence ID" value="MDQ8209508.1"/>
    <property type="molecule type" value="Genomic_DNA"/>
</dbReference>
<proteinExistence type="inferred from homology"/>
<evidence type="ECO:0000256" key="1">
    <source>
        <dbReference type="ARBA" id="ARBA00007227"/>
    </source>
</evidence>
<dbReference type="Proteomes" id="UP001225316">
    <property type="component" value="Unassembled WGS sequence"/>
</dbReference>
<dbReference type="InterPro" id="IPR010359">
    <property type="entry name" value="IrrE_HExxH"/>
</dbReference>
<protein>
    <submittedName>
        <fullName evidence="3">XRE family transcriptional regulator</fullName>
    </submittedName>
</protein>
<name>A0ABU1AZG2_9BACT</name>
<reference evidence="3 4" key="1">
    <citation type="submission" date="2023-04" db="EMBL/GenBank/DDBJ databases">
        <title>A novel bacteria isolated from coastal sediment.</title>
        <authorList>
            <person name="Liu X.-J."/>
            <person name="Du Z.-J."/>
        </authorList>
    </citation>
    <scope>NUCLEOTIDE SEQUENCE [LARGE SCALE GENOMIC DNA]</scope>
    <source>
        <strain evidence="3 4">SDUM461003</strain>
    </source>
</reference>
<dbReference type="InterPro" id="IPR010982">
    <property type="entry name" value="Lambda_DNA-bd_dom_sf"/>
</dbReference>
<feature type="domain" description="HTH cro/C1-type" evidence="2">
    <location>
        <begin position="10"/>
        <end position="63"/>
    </location>
</feature>
<keyword evidence="4" id="KW-1185">Reference proteome</keyword>
<dbReference type="InterPro" id="IPR001387">
    <property type="entry name" value="Cro/C1-type_HTH"/>
</dbReference>
<dbReference type="PROSITE" id="PS50943">
    <property type="entry name" value="HTH_CROC1"/>
    <property type="match status" value="1"/>
</dbReference>
<comment type="caution">
    <text evidence="3">The sequence shown here is derived from an EMBL/GenBank/DDBJ whole genome shotgun (WGS) entry which is preliminary data.</text>
</comment>
<comment type="similarity">
    <text evidence="1">Belongs to the short-chain fatty acyl-CoA assimilation regulator (ScfR) family.</text>
</comment>
<dbReference type="SMART" id="SM00530">
    <property type="entry name" value="HTH_XRE"/>
    <property type="match status" value="1"/>
</dbReference>
<dbReference type="Pfam" id="PF06114">
    <property type="entry name" value="Peptidase_M78"/>
    <property type="match status" value="1"/>
</dbReference>
<dbReference type="InterPro" id="IPR052345">
    <property type="entry name" value="Rad_response_metalloprotease"/>
</dbReference>
<evidence type="ECO:0000313" key="3">
    <source>
        <dbReference type="EMBL" id="MDQ8209508.1"/>
    </source>
</evidence>
<dbReference type="RefSeq" id="WP_308952425.1">
    <property type="nucleotide sequence ID" value="NZ_JARXHW010000077.1"/>
</dbReference>
<gene>
    <name evidence="3" type="ORF">QEH52_18430</name>
</gene>
<evidence type="ECO:0000259" key="2">
    <source>
        <dbReference type="PROSITE" id="PS50943"/>
    </source>
</evidence>
<dbReference type="CDD" id="cd00093">
    <property type="entry name" value="HTH_XRE"/>
    <property type="match status" value="1"/>
</dbReference>
<dbReference type="Gene3D" id="1.10.10.2910">
    <property type="match status" value="1"/>
</dbReference>
<dbReference type="SUPFAM" id="SSF47413">
    <property type="entry name" value="lambda repressor-like DNA-binding domains"/>
    <property type="match status" value="1"/>
</dbReference>
<evidence type="ECO:0000313" key="4">
    <source>
        <dbReference type="Proteomes" id="UP001225316"/>
    </source>
</evidence>
<dbReference type="PANTHER" id="PTHR43236:SF2">
    <property type="entry name" value="BLL0069 PROTEIN"/>
    <property type="match status" value="1"/>
</dbReference>
<accession>A0ABU1AZG2</accession>
<sequence length="388" mass="43808">MNISLQPIVLRWARERAGLDAAALAKKLSTTEEKVLQWEQDGTLTYKRAEKLAEKTHTPFGYLFLEEPPLEQLPISDFRTVGSEEPKRPSPELLDVLYDAMSKQAWYRDYLIEMGEPRLDYIGSIGLEDAPAAVGERIRHHFGFDSATRAEASDWKAALNLMFEQCEAHGILVTRTGMAKSNTHRPLLVKEFRGFALSDPYAPLIFINSKDSHAAQMFTLVHELVHLWLGLSGVSNLVSTYAPSARVEQFCNQVAAEVLVPLDALRAQLALAQEDDDPIRRLVRHFKVSSLVILRRLRDIEELDAATFRKLYKDEEDRFAAIQAKQKAKGGGGNYYASKNVQVGRRFAQALIGSALEGRTPYREAYSLLGVRKTETFNNFARQLHFNV</sequence>